<evidence type="ECO:0000313" key="4">
    <source>
        <dbReference type="EMBL" id="TBL71557.1"/>
    </source>
</evidence>
<accession>A0A4Q9DGT9</accession>
<dbReference type="GO" id="GO:0005737">
    <property type="term" value="C:cytoplasm"/>
    <property type="evidence" value="ECO:0007669"/>
    <property type="project" value="UniProtKB-SubCell"/>
</dbReference>
<protein>
    <recommendedName>
        <fullName evidence="3">Urease accessory protein UreD</fullName>
    </recommendedName>
</protein>
<dbReference type="GO" id="GO:0016151">
    <property type="term" value="F:nickel cation binding"/>
    <property type="evidence" value="ECO:0007669"/>
    <property type="project" value="UniProtKB-UniRule"/>
</dbReference>
<dbReference type="PANTHER" id="PTHR33643:SF1">
    <property type="entry name" value="UREASE ACCESSORY PROTEIN D"/>
    <property type="match status" value="1"/>
</dbReference>
<dbReference type="AlphaFoldDB" id="A0A4Q9DGT9"/>
<keyword evidence="3" id="KW-0963">Cytoplasm</keyword>
<keyword evidence="3" id="KW-0996">Nickel insertion</keyword>
<sequence length="283" mass="31269">MPELSASMEAEFVKTGESTRLSRKFHSYPLKIAKPFSLAHGQLGVYVMDASPGMMAGDRYKFKWELGEGAHVYATNQSMTKVHPSRKYAGGPLVPSVQQTTVLLRADSLFEYIPEPVMLYKDAALVSHTEIRMEAGSALIVSEILCPGRMSRGELFQFDSYKSKLSVFYNGETVYSGRQNIQPASTSFNAKGGWNGFTHLGSLCVFREGICSKHVDTVRDTVRSYLESDPAYRFSAGVSLTYKHGLVLNVLGTGAEPIQRLLRSVWGALRLLLFGLPPLEIGK</sequence>
<evidence type="ECO:0000256" key="1">
    <source>
        <dbReference type="ARBA" id="ARBA00007177"/>
    </source>
</evidence>
<comment type="subunit">
    <text evidence="3">UreD, UreF and UreG form a complex that acts as a GTP-hydrolysis-dependent molecular chaperone, activating the urease apoprotein by helping to assemble the nickel containing metallocenter of UreC. The UreE protein probably delivers the nickel.</text>
</comment>
<dbReference type="PANTHER" id="PTHR33643">
    <property type="entry name" value="UREASE ACCESSORY PROTEIN D"/>
    <property type="match status" value="1"/>
</dbReference>
<dbReference type="Pfam" id="PF01774">
    <property type="entry name" value="UreD"/>
    <property type="match status" value="1"/>
</dbReference>
<comment type="subcellular location">
    <subcellularLocation>
        <location evidence="3">Cytoplasm</location>
    </subcellularLocation>
</comment>
<organism evidence="4 5">
    <name type="scientific">Paenibacillus thalictri</name>
    <dbReference type="NCBI Taxonomy" id="2527873"/>
    <lineage>
        <taxon>Bacteria</taxon>
        <taxon>Bacillati</taxon>
        <taxon>Bacillota</taxon>
        <taxon>Bacilli</taxon>
        <taxon>Bacillales</taxon>
        <taxon>Paenibacillaceae</taxon>
        <taxon>Paenibacillus</taxon>
    </lineage>
</organism>
<name>A0A4Q9DGT9_9BACL</name>
<evidence type="ECO:0000256" key="2">
    <source>
        <dbReference type="ARBA" id="ARBA00023186"/>
    </source>
</evidence>
<dbReference type="OrthoDB" id="5328682at2"/>
<dbReference type="EMBL" id="SIRE01000025">
    <property type="protein sequence ID" value="TBL71557.1"/>
    <property type="molecule type" value="Genomic_DNA"/>
</dbReference>
<comment type="caution">
    <text evidence="4">The sequence shown here is derived from an EMBL/GenBank/DDBJ whole genome shotgun (WGS) entry which is preliminary data.</text>
</comment>
<gene>
    <name evidence="3" type="primary">ureD</name>
    <name evidence="4" type="ORF">EYB31_29710</name>
</gene>
<keyword evidence="5" id="KW-1185">Reference proteome</keyword>
<evidence type="ECO:0000313" key="5">
    <source>
        <dbReference type="Proteomes" id="UP000293142"/>
    </source>
</evidence>
<proteinExistence type="inferred from homology"/>
<evidence type="ECO:0000256" key="3">
    <source>
        <dbReference type="HAMAP-Rule" id="MF_01384"/>
    </source>
</evidence>
<comment type="similarity">
    <text evidence="1 3">Belongs to the UreD family.</text>
</comment>
<dbReference type="HAMAP" id="MF_01384">
    <property type="entry name" value="UreD"/>
    <property type="match status" value="1"/>
</dbReference>
<keyword evidence="2 3" id="KW-0143">Chaperone</keyword>
<dbReference type="InterPro" id="IPR002669">
    <property type="entry name" value="UreD"/>
</dbReference>
<dbReference type="Proteomes" id="UP000293142">
    <property type="component" value="Unassembled WGS sequence"/>
</dbReference>
<reference evidence="4 5" key="1">
    <citation type="submission" date="2019-02" db="EMBL/GenBank/DDBJ databases">
        <title>Paenibacillus sp. nov., isolated from surface-sterilized tissue of Thalictrum simplex L.</title>
        <authorList>
            <person name="Tuo L."/>
        </authorList>
    </citation>
    <scope>NUCLEOTIDE SEQUENCE [LARGE SCALE GENOMIC DNA]</scope>
    <source>
        <strain evidence="4 5">N2SHLJ1</strain>
    </source>
</reference>
<comment type="function">
    <text evidence="3">Required for maturation of urease via the functional incorporation of the urease nickel metallocenter.</text>
</comment>